<evidence type="ECO:0000313" key="4">
    <source>
        <dbReference type="EMBL" id="GLL00962.1"/>
    </source>
</evidence>
<accession>A0A9W6KF74</accession>
<organism evidence="4 5">
    <name type="scientific">Dactylosporangium matsuzakiense</name>
    <dbReference type="NCBI Taxonomy" id="53360"/>
    <lineage>
        <taxon>Bacteria</taxon>
        <taxon>Bacillati</taxon>
        <taxon>Actinomycetota</taxon>
        <taxon>Actinomycetes</taxon>
        <taxon>Micromonosporales</taxon>
        <taxon>Micromonosporaceae</taxon>
        <taxon>Dactylosporangium</taxon>
    </lineage>
</organism>
<dbReference type="InterPro" id="IPR041698">
    <property type="entry name" value="Methyltransf_25"/>
</dbReference>
<dbReference type="Gene3D" id="3.40.50.150">
    <property type="entry name" value="Vaccinia Virus protein VP39"/>
    <property type="match status" value="1"/>
</dbReference>
<sequence length="255" mass="27313">MRFGARARRTAPTRRRPRVVIVPSVPEADWIAKTRTSYDTVAVSYAAMLGDALADAPYERGVLGIFAELVRGAGGGPVADIGCGPGRLTRHLYRQGLDAFGVDLSPGMIAVARDEHPDLRFEVGSMTALDIAGGTLGGLLAWFCLIHVPDAEVPGVLAEFRRVLRPGGVALLAFHAGTGTRHKTDGYGGHPMDVYVHRRTSGQVAALLRDAGFTVEAELCHYPDAHKEGAFVFARAPLHYRNSLGRVPSPPRATV</sequence>
<feature type="domain" description="Methyltransferase" evidence="3">
    <location>
        <begin position="78"/>
        <end position="168"/>
    </location>
</feature>
<proteinExistence type="predicted"/>
<evidence type="ECO:0000256" key="1">
    <source>
        <dbReference type="ARBA" id="ARBA00022603"/>
    </source>
</evidence>
<evidence type="ECO:0000256" key="2">
    <source>
        <dbReference type="ARBA" id="ARBA00022679"/>
    </source>
</evidence>
<keyword evidence="5" id="KW-1185">Reference proteome</keyword>
<dbReference type="AlphaFoldDB" id="A0A9W6KF74"/>
<keyword evidence="1 4" id="KW-0489">Methyltransferase</keyword>
<protein>
    <submittedName>
        <fullName evidence="4">Methyltransferase</fullName>
    </submittedName>
</protein>
<dbReference type="InterPro" id="IPR029063">
    <property type="entry name" value="SAM-dependent_MTases_sf"/>
</dbReference>
<name>A0A9W6KF74_9ACTN</name>
<evidence type="ECO:0000313" key="5">
    <source>
        <dbReference type="Proteomes" id="UP001143480"/>
    </source>
</evidence>
<keyword evidence="2" id="KW-0808">Transferase</keyword>
<dbReference type="GO" id="GO:0008168">
    <property type="term" value="F:methyltransferase activity"/>
    <property type="evidence" value="ECO:0007669"/>
    <property type="project" value="UniProtKB-KW"/>
</dbReference>
<dbReference type="Pfam" id="PF13649">
    <property type="entry name" value="Methyltransf_25"/>
    <property type="match status" value="1"/>
</dbReference>
<evidence type="ECO:0000259" key="3">
    <source>
        <dbReference type="Pfam" id="PF13649"/>
    </source>
</evidence>
<dbReference type="Proteomes" id="UP001143480">
    <property type="component" value="Unassembled WGS sequence"/>
</dbReference>
<reference evidence="4" key="2">
    <citation type="submission" date="2023-01" db="EMBL/GenBank/DDBJ databases">
        <authorList>
            <person name="Sun Q."/>
            <person name="Evtushenko L."/>
        </authorList>
    </citation>
    <scope>NUCLEOTIDE SEQUENCE</scope>
    <source>
        <strain evidence="4">VKM Ac-1321</strain>
    </source>
</reference>
<dbReference type="SUPFAM" id="SSF53335">
    <property type="entry name" value="S-adenosyl-L-methionine-dependent methyltransferases"/>
    <property type="match status" value="1"/>
</dbReference>
<dbReference type="GO" id="GO:0032259">
    <property type="term" value="P:methylation"/>
    <property type="evidence" value="ECO:0007669"/>
    <property type="project" value="UniProtKB-KW"/>
</dbReference>
<dbReference type="EMBL" id="BSFP01000012">
    <property type="protein sequence ID" value="GLL00962.1"/>
    <property type="molecule type" value="Genomic_DNA"/>
</dbReference>
<gene>
    <name evidence="4" type="ORF">GCM10017581_027030</name>
</gene>
<dbReference type="CDD" id="cd02440">
    <property type="entry name" value="AdoMet_MTases"/>
    <property type="match status" value="1"/>
</dbReference>
<comment type="caution">
    <text evidence="4">The sequence shown here is derived from an EMBL/GenBank/DDBJ whole genome shotgun (WGS) entry which is preliminary data.</text>
</comment>
<dbReference type="PANTHER" id="PTHR43861:SF1">
    <property type="entry name" value="TRANS-ACONITATE 2-METHYLTRANSFERASE"/>
    <property type="match status" value="1"/>
</dbReference>
<dbReference type="PANTHER" id="PTHR43861">
    <property type="entry name" value="TRANS-ACONITATE 2-METHYLTRANSFERASE-RELATED"/>
    <property type="match status" value="1"/>
</dbReference>
<reference evidence="4" key="1">
    <citation type="journal article" date="2014" name="Int. J. Syst. Evol. Microbiol.">
        <title>Complete genome sequence of Corynebacterium casei LMG S-19264T (=DSM 44701T), isolated from a smear-ripened cheese.</title>
        <authorList>
            <consortium name="US DOE Joint Genome Institute (JGI-PGF)"/>
            <person name="Walter F."/>
            <person name="Albersmeier A."/>
            <person name="Kalinowski J."/>
            <person name="Ruckert C."/>
        </authorList>
    </citation>
    <scope>NUCLEOTIDE SEQUENCE</scope>
    <source>
        <strain evidence="4">VKM Ac-1321</strain>
    </source>
</reference>